<protein>
    <submittedName>
        <fullName evidence="2">Uncharacterized protein</fullName>
    </submittedName>
</protein>
<keyword evidence="1" id="KW-0812">Transmembrane</keyword>
<evidence type="ECO:0000256" key="1">
    <source>
        <dbReference type="SAM" id="Phobius"/>
    </source>
</evidence>
<gene>
    <name evidence="2" type="ORF">D9V41_13870</name>
</gene>
<keyword evidence="1" id="KW-0472">Membrane</keyword>
<proteinExistence type="predicted"/>
<feature type="transmembrane region" description="Helical" evidence="1">
    <location>
        <begin position="49"/>
        <end position="76"/>
    </location>
</feature>
<feature type="transmembrane region" description="Helical" evidence="1">
    <location>
        <begin position="134"/>
        <end position="161"/>
    </location>
</feature>
<accession>A0A3L8PI45</accession>
<comment type="caution">
    <text evidence="2">The sequence shown here is derived from an EMBL/GenBank/DDBJ whole genome shotgun (WGS) entry which is preliminary data.</text>
</comment>
<sequence>MGEFMSADPAVTGVAKLLTLAASGCLVGGMISGVGSVLLAVVFALDGAWVPAVVTLLAGLGFSLIHHVLGLSGMFTADEHTRQWDEATARPRGRPSVLQSVLLMLGSAVLLSGVVLPLAGVAAGLMRALQGETWWSVAFATGGIPGGTLSVLLGFALMGAVEDRRLAAARAGDSAR</sequence>
<organism evidence="2 3">
    <name type="scientific">Aeromicrobium phragmitis</name>
    <dbReference type="NCBI Taxonomy" id="2478914"/>
    <lineage>
        <taxon>Bacteria</taxon>
        <taxon>Bacillati</taxon>
        <taxon>Actinomycetota</taxon>
        <taxon>Actinomycetes</taxon>
        <taxon>Propionibacteriales</taxon>
        <taxon>Nocardioidaceae</taxon>
        <taxon>Aeromicrobium</taxon>
    </lineage>
</organism>
<dbReference type="Proteomes" id="UP000282515">
    <property type="component" value="Unassembled WGS sequence"/>
</dbReference>
<feature type="transmembrane region" description="Helical" evidence="1">
    <location>
        <begin position="20"/>
        <end position="43"/>
    </location>
</feature>
<dbReference type="AlphaFoldDB" id="A0A3L8PI45"/>
<evidence type="ECO:0000313" key="3">
    <source>
        <dbReference type="Proteomes" id="UP000282515"/>
    </source>
</evidence>
<reference evidence="2 3" key="1">
    <citation type="submission" date="2018-10" db="EMBL/GenBank/DDBJ databases">
        <title>Aeromicrobium sp. 9W16Y-2 whole genome shotgun sequence.</title>
        <authorList>
            <person name="Li F."/>
        </authorList>
    </citation>
    <scope>NUCLEOTIDE SEQUENCE [LARGE SCALE GENOMIC DNA]</scope>
    <source>
        <strain evidence="2 3">9W16Y-2</strain>
    </source>
</reference>
<dbReference type="EMBL" id="RDBF01000012">
    <property type="protein sequence ID" value="RLV54901.1"/>
    <property type="molecule type" value="Genomic_DNA"/>
</dbReference>
<keyword evidence="1" id="KW-1133">Transmembrane helix</keyword>
<keyword evidence="3" id="KW-1185">Reference proteome</keyword>
<name>A0A3L8PI45_9ACTN</name>
<evidence type="ECO:0000313" key="2">
    <source>
        <dbReference type="EMBL" id="RLV54901.1"/>
    </source>
</evidence>
<feature type="transmembrane region" description="Helical" evidence="1">
    <location>
        <begin position="97"/>
        <end position="122"/>
    </location>
</feature>